<protein>
    <submittedName>
        <fullName evidence="9">GH43 family beta-xylosidase</fullName>
    </submittedName>
</protein>
<dbReference type="InterPro" id="IPR008979">
    <property type="entry name" value="Galactose-bd-like_sf"/>
</dbReference>
<dbReference type="Gene3D" id="2.80.10.50">
    <property type="match status" value="1"/>
</dbReference>
<feature type="chain" id="PRO_5015470338" evidence="7">
    <location>
        <begin position="31"/>
        <end position="509"/>
    </location>
</feature>
<dbReference type="GO" id="GO:0030246">
    <property type="term" value="F:carbohydrate binding"/>
    <property type="evidence" value="ECO:0007669"/>
    <property type="project" value="InterPro"/>
</dbReference>
<dbReference type="PROSITE" id="PS51175">
    <property type="entry name" value="CBM6"/>
    <property type="match status" value="1"/>
</dbReference>
<evidence type="ECO:0000256" key="4">
    <source>
        <dbReference type="ARBA" id="ARBA00023295"/>
    </source>
</evidence>
<evidence type="ECO:0000256" key="3">
    <source>
        <dbReference type="ARBA" id="ARBA00022801"/>
    </source>
</evidence>
<dbReference type="PANTHER" id="PTHR43817">
    <property type="entry name" value="GLYCOSYL HYDROLASE"/>
    <property type="match status" value="1"/>
</dbReference>
<evidence type="ECO:0000256" key="2">
    <source>
        <dbReference type="ARBA" id="ARBA00022729"/>
    </source>
</evidence>
<evidence type="ECO:0000313" key="10">
    <source>
        <dbReference type="Proteomes" id="UP000241639"/>
    </source>
</evidence>
<sequence>MKTRLGKKGLALLLIASFLLVLFPYPTADAAMTNNFYNVLVQNGADPSVYRHTDGYYYSTYTTGGDVRLWRHRSLLGMDAGESVSIWKGCCAVWAPEIAHIDGVWYIYFSKGTENTTTTQRMFVLSNPNKDPFTGSWTLTRLYDPANDYWAIDHTVLENNGQLYLIYSGWANATNQDQNLYIAPMSSPTKVSGNRVRIAYPQYSWETNTTPRVNEGPEVIVRNGKINIVYSGSGSWTDTYALGLITASTDSDLLNPASWTKKSTPIFQSGNGIYGPGHHSFTKSPDGIEDWIVYHSARWSGAGWTRAIRTQKFTWNADNTPNLGTPAAPNTPIAIPSGEMPRDRYEAEHARLGGGARVIYHTSASNGAKVGYIDNPGDYLEFTVNVPVAGYYILVARTDNGTSNRDWAILNMSVNGGPNQNFYVAYSGWDNWTNATAKVYLNAGDNTIRYTHNTNFAEVDCIDIMYESPVESGKLLDVAGGGTAEGSNVQIWKDTFTGAQHWKPIKTTP</sequence>
<feature type="domain" description="CBM6" evidence="8">
    <location>
        <begin position="343"/>
        <end position="465"/>
    </location>
</feature>
<accession>A0A2T4Z9A9</accession>
<dbReference type="Gene3D" id="2.115.10.20">
    <property type="entry name" value="Glycosyl hydrolase domain, family 43"/>
    <property type="match status" value="1"/>
</dbReference>
<feature type="signal peptide" evidence="7">
    <location>
        <begin position="1"/>
        <end position="30"/>
    </location>
</feature>
<dbReference type="InterPro" id="IPR006710">
    <property type="entry name" value="Glyco_hydro_43"/>
</dbReference>
<evidence type="ECO:0000256" key="1">
    <source>
        <dbReference type="ARBA" id="ARBA00009865"/>
    </source>
</evidence>
<evidence type="ECO:0000313" key="9">
    <source>
        <dbReference type="EMBL" id="PTM58457.1"/>
    </source>
</evidence>
<name>A0A2T4Z9A9_9BACL</name>
<comment type="similarity">
    <text evidence="1 6">Belongs to the glycosyl hydrolase 43 family.</text>
</comment>
<organism evidence="9 10">
    <name type="scientific">Desmospora activa DSM 45169</name>
    <dbReference type="NCBI Taxonomy" id="1121389"/>
    <lineage>
        <taxon>Bacteria</taxon>
        <taxon>Bacillati</taxon>
        <taxon>Bacillota</taxon>
        <taxon>Bacilli</taxon>
        <taxon>Bacillales</taxon>
        <taxon>Thermoactinomycetaceae</taxon>
        <taxon>Desmospora</taxon>
    </lineage>
</organism>
<dbReference type="SUPFAM" id="SSF75005">
    <property type="entry name" value="Arabinanase/levansucrase/invertase"/>
    <property type="match status" value="1"/>
</dbReference>
<keyword evidence="3 6" id="KW-0378">Hydrolase</keyword>
<dbReference type="EMBL" id="PZZP01000001">
    <property type="protein sequence ID" value="PTM58457.1"/>
    <property type="molecule type" value="Genomic_DNA"/>
</dbReference>
<dbReference type="RefSeq" id="WP_245891068.1">
    <property type="nucleotide sequence ID" value="NZ_PZZP01000001.1"/>
</dbReference>
<dbReference type="AlphaFoldDB" id="A0A2T4Z9A9"/>
<dbReference type="GO" id="GO:0005975">
    <property type="term" value="P:carbohydrate metabolic process"/>
    <property type="evidence" value="ECO:0007669"/>
    <property type="project" value="InterPro"/>
</dbReference>
<evidence type="ECO:0000259" key="8">
    <source>
        <dbReference type="PROSITE" id="PS51175"/>
    </source>
</evidence>
<evidence type="ECO:0000256" key="5">
    <source>
        <dbReference type="PIRSR" id="PIRSR606710-2"/>
    </source>
</evidence>
<dbReference type="InterPro" id="IPR023296">
    <property type="entry name" value="Glyco_hydro_beta-prop_sf"/>
</dbReference>
<proteinExistence type="inferred from homology"/>
<keyword evidence="2 7" id="KW-0732">Signal</keyword>
<keyword evidence="4 6" id="KW-0326">Glycosidase</keyword>
<keyword evidence="10" id="KW-1185">Reference proteome</keyword>
<dbReference type="InterPro" id="IPR005084">
    <property type="entry name" value="CBM6"/>
</dbReference>
<dbReference type="Proteomes" id="UP000241639">
    <property type="component" value="Unassembled WGS sequence"/>
</dbReference>
<dbReference type="GO" id="GO:0004553">
    <property type="term" value="F:hydrolase activity, hydrolyzing O-glycosyl compounds"/>
    <property type="evidence" value="ECO:0007669"/>
    <property type="project" value="InterPro"/>
</dbReference>
<dbReference type="SUPFAM" id="SSF49785">
    <property type="entry name" value="Galactose-binding domain-like"/>
    <property type="match status" value="1"/>
</dbReference>
<dbReference type="PANTHER" id="PTHR43817:SF1">
    <property type="entry name" value="HYDROLASE, FAMILY 43, PUTATIVE (AFU_ORTHOLOGUE AFUA_3G01660)-RELATED"/>
    <property type="match status" value="1"/>
</dbReference>
<evidence type="ECO:0000256" key="6">
    <source>
        <dbReference type="RuleBase" id="RU361187"/>
    </source>
</evidence>
<dbReference type="Pfam" id="PF03422">
    <property type="entry name" value="CBM_6"/>
    <property type="match status" value="1"/>
</dbReference>
<evidence type="ECO:0000256" key="7">
    <source>
        <dbReference type="SAM" id="SignalP"/>
    </source>
</evidence>
<dbReference type="Gene3D" id="2.60.120.260">
    <property type="entry name" value="Galactose-binding domain-like"/>
    <property type="match status" value="1"/>
</dbReference>
<feature type="site" description="Important for catalytic activity, responsible for pKa modulation of the active site Glu and correct orientation of both the proton donor and substrate" evidence="5">
    <location>
        <position position="153"/>
    </location>
</feature>
<dbReference type="CDD" id="cd18820">
    <property type="entry name" value="GH43_LbAraf43-like"/>
    <property type="match status" value="1"/>
</dbReference>
<reference evidence="9 10" key="1">
    <citation type="submission" date="2018-04" db="EMBL/GenBank/DDBJ databases">
        <title>Genomic Encyclopedia of Archaeal and Bacterial Type Strains, Phase II (KMG-II): from individual species to whole genera.</title>
        <authorList>
            <person name="Goeker M."/>
        </authorList>
    </citation>
    <scope>NUCLEOTIDE SEQUENCE [LARGE SCALE GENOMIC DNA]</scope>
    <source>
        <strain evidence="9 10">DSM 45169</strain>
    </source>
</reference>
<dbReference type="Pfam" id="PF04616">
    <property type="entry name" value="Glyco_hydro_43"/>
    <property type="match status" value="1"/>
</dbReference>
<gene>
    <name evidence="9" type="ORF">C8J48_1040</name>
</gene>
<comment type="caution">
    <text evidence="9">The sequence shown here is derived from an EMBL/GenBank/DDBJ whole genome shotgun (WGS) entry which is preliminary data.</text>
</comment>